<keyword evidence="1" id="KW-1133">Transmembrane helix</keyword>
<name>A0A4U0F4U3_9BACL</name>
<comment type="caution">
    <text evidence="2">The sequence shown here is derived from an EMBL/GenBank/DDBJ whole genome shotgun (WGS) entry which is preliminary data.</text>
</comment>
<organism evidence="2 3">
    <name type="scientific">Cohnella pontilimi</name>
    <dbReference type="NCBI Taxonomy" id="2564100"/>
    <lineage>
        <taxon>Bacteria</taxon>
        <taxon>Bacillati</taxon>
        <taxon>Bacillota</taxon>
        <taxon>Bacilli</taxon>
        <taxon>Bacillales</taxon>
        <taxon>Paenibacillaceae</taxon>
        <taxon>Cohnella</taxon>
    </lineage>
</organism>
<sequence>MSATWSLFKILVKRAFFLKASESSALVTLALLIADMFTPDLPFFSLIHLMVMLFGVKLAFEKKTDLSAKEQLAA</sequence>
<keyword evidence="3" id="KW-1185">Reference proteome</keyword>
<evidence type="ECO:0000256" key="1">
    <source>
        <dbReference type="SAM" id="Phobius"/>
    </source>
</evidence>
<protein>
    <submittedName>
        <fullName evidence="2">Uncharacterized protein</fullName>
    </submittedName>
</protein>
<accession>A0A4U0F4U3</accession>
<dbReference type="AlphaFoldDB" id="A0A4U0F4U3"/>
<dbReference type="EMBL" id="SUPK01000010">
    <property type="protein sequence ID" value="TJY39601.1"/>
    <property type="molecule type" value="Genomic_DNA"/>
</dbReference>
<keyword evidence="1" id="KW-0472">Membrane</keyword>
<reference evidence="2 3" key="1">
    <citation type="submission" date="2019-04" db="EMBL/GenBank/DDBJ databases">
        <title>Cohnella sp. nov., isolated from soil.</title>
        <authorList>
            <person name="Kim W."/>
        </authorList>
    </citation>
    <scope>NUCLEOTIDE SEQUENCE [LARGE SCALE GENOMIC DNA]</scope>
    <source>
        <strain evidence="2 3">CAU 1483</strain>
    </source>
</reference>
<evidence type="ECO:0000313" key="2">
    <source>
        <dbReference type="EMBL" id="TJY39601.1"/>
    </source>
</evidence>
<proteinExistence type="predicted"/>
<feature type="transmembrane region" description="Helical" evidence="1">
    <location>
        <begin position="43"/>
        <end position="60"/>
    </location>
</feature>
<evidence type="ECO:0000313" key="3">
    <source>
        <dbReference type="Proteomes" id="UP000309673"/>
    </source>
</evidence>
<dbReference type="RefSeq" id="WP_136779404.1">
    <property type="nucleotide sequence ID" value="NZ_SUPK01000010.1"/>
</dbReference>
<dbReference type="Proteomes" id="UP000309673">
    <property type="component" value="Unassembled WGS sequence"/>
</dbReference>
<keyword evidence="1" id="KW-0812">Transmembrane</keyword>
<dbReference type="OrthoDB" id="2851712at2"/>
<gene>
    <name evidence="2" type="ORF">E5161_18685</name>
</gene>